<evidence type="ECO:0000259" key="3">
    <source>
        <dbReference type="Pfam" id="PF00170"/>
    </source>
</evidence>
<feature type="compositionally biased region" description="Basic and acidic residues" evidence="2">
    <location>
        <begin position="1"/>
        <end position="19"/>
    </location>
</feature>
<evidence type="ECO:0000313" key="4">
    <source>
        <dbReference type="EMBL" id="CAI2369775.1"/>
    </source>
</evidence>
<feature type="domain" description="BZIP" evidence="3">
    <location>
        <begin position="16"/>
        <end position="71"/>
    </location>
</feature>
<dbReference type="InterPro" id="IPR046347">
    <property type="entry name" value="bZIP_sf"/>
</dbReference>
<gene>
    <name evidence="4" type="ORF">ECRASSUSDP1_LOCUS11078</name>
</gene>
<evidence type="ECO:0000256" key="1">
    <source>
        <dbReference type="SAM" id="Coils"/>
    </source>
</evidence>
<dbReference type="CDD" id="cd14686">
    <property type="entry name" value="bZIP"/>
    <property type="match status" value="1"/>
</dbReference>
<evidence type="ECO:0000313" key="5">
    <source>
        <dbReference type="Proteomes" id="UP001295684"/>
    </source>
</evidence>
<evidence type="ECO:0000256" key="2">
    <source>
        <dbReference type="SAM" id="MobiDB-lite"/>
    </source>
</evidence>
<dbReference type="AlphaFoldDB" id="A0AAD1XCY1"/>
<dbReference type="InterPro" id="IPR004827">
    <property type="entry name" value="bZIP"/>
</dbReference>
<dbReference type="Proteomes" id="UP001295684">
    <property type="component" value="Unassembled WGS sequence"/>
</dbReference>
<dbReference type="SUPFAM" id="SSF57959">
    <property type="entry name" value="Leucine zipper domain"/>
    <property type="match status" value="1"/>
</dbReference>
<proteinExistence type="predicted"/>
<protein>
    <recommendedName>
        <fullName evidence="3">BZIP domain-containing protein</fullName>
    </recommendedName>
</protein>
<dbReference type="Gene3D" id="1.20.5.170">
    <property type="match status" value="1"/>
</dbReference>
<name>A0AAD1XCY1_EUPCR</name>
<organism evidence="4 5">
    <name type="scientific">Euplotes crassus</name>
    <dbReference type="NCBI Taxonomy" id="5936"/>
    <lineage>
        <taxon>Eukaryota</taxon>
        <taxon>Sar</taxon>
        <taxon>Alveolata</taxon>
        <taxon>Ciliophora</taxon>
        <taxon>Intramacronucleata</taxon>
        <taxon>Spirotrichea</taxon>
        <taxon>Hypotrichia</taxon>
        <taxon>Euplotida</taxon>
        <taxon>Euplotidae</taxon>
        <taxon>Moneuplotes</taxon>
    </lineage>
</organism>
<dbReference type="Pfam" id="PF00170">
    <property type="entry name" value="bZIP_1"/>
    <property type="match status" value="1"/>
</dbReference>
<keyword evidence="1" id="KW-0175">Coiled coil</keyword>
<dbReference type="GO" id="GO:0003700">
    <property type="term" value="F:DNA-binding transcription factor activity"/>
    <property type="evidence" value="ECO:0007669"/>
    <property type="project" value="InterPro"/>
</dbReference>
<reference evidence="4" key="1">
    <citation type="submission" date="2023-07" db="EMBL/GenBank/DDBJ databases">
        <authorList>
            <consortium name="AG Swart"/>
            <person name="Singh M."/>
            <person name="Singh A."/>
            <person name="Seah K."/>
            <person name="Emmerich C."/>
        </authorList>
    </citation>
    <scope>NUCLEOTIDE SEQUENCE</scope>
    <source>
        <strain evidence="4">DP1</strain>
    </source>
</reference>
<dbReference type="EMBL" id="CAMPGE010010931">
    <property type="protein sequence ID" value="CAI2369775.1"/>
    <property type="molecule type" value="Genomic_DNA"/>
</dbReference>
<accession>A0AAD1XCY1</accession>
<sequence>MSTKAVIEENKDPATKELKTTSQPTCNKDRSKAYRKRKKEFLKSLEQRVKLLESENQDLKSDNERLQQIIKQGGLGKISFDSKLKENEDYMYLIFKWWECLRRDLEGLVDGLWVICLGCVNFLIFRYNNIFKKVKNEPDNLRHTMIQQAYENIGEFSPARIELVKKQFKEILDNIVAFDTKVIHCCFKGMTVKEFVQKQRRKRNIKFIRKKGDNSYNAAREIFNEYKFSDEMVNIMGEETADYLKLTRKIQKIAQQLVQLRNDLINTWKGIHDETHEKDCALNFSKQDLANMGDLYARLKETDLLTTHNAWNIPKKIHNNETYEGGEMTDDCPEEKKE</sequence>
<comment type="caution">
    <text evidence="4">The sequence shown here is derived from an EMBL/GenBank/DDBJ whole genome shotgun (WGS) entry which is preliminary data.</text>
</comment>
<feature type="coiled-coil region" evidence="1">
    <location>
        <begin position="35"/>
        <end position="72"/>
    </location>
</feature>
<keyword evidence="5" id="KW-1185">Reference proteome</keyword>
<feature type="region of interest" description="Disordered" evidence="2">
    <location>
        <begin position="1"/>
        <end position="33"/>
    </location>
</feature>